<organism evidence="11">
    <name type="scientific">marine sediment metagenome</name>
    <dbReference type="NCBI Taxonomy" id="412755"/>
    <lineage>
        <taxon>unclassified sequences</taxon>
        <taxon>metagenomes</taxon>
        <taxon>ecological metagenomes</taxon>
    </lineage>
</organism>
<dbReference type="PROSITE" id="PS51198">
    <property type="entry name" value="UVRD_HELICASE_ATP_BIND"/>
    <property type="match status" value="1"/>
</dbReference>
<sequence length="584" mass="69034">MVRDELQEKIIYANLNESMVILAPPGCGKTYTMAKRIEYLINNDKIEGNRKILGLTFSNAAANEMYEKLEVQGSHLKSRVRILNYHAFCYKILRSHGDKIGITRDFAIISSIERKKRLKDLFLQIEIDEDDGMKFITKIDESIHNKKTLLENVVMDKFLKKRIVRAYDQYVQSLINEDKMDFDLIIEKVIELWDEKPEYLDLYRKKYQYLIIDEFQDTNQLQYEIVRRLIGFNLSGNQETKDFQCYCDPFQSIYLFQGALAKRFDLILDEFNPQLMSLDKNYRTSSKLIQDICYCLRGGEKITDDNDENVNCYIFNNQENESDFVLNTINGLVDDEIHLEEICVISRTYERLNVVKSLLDERRISYIYLKDFRSEVIEEKFYSIFLPFDILISEKKTNGSIIDTFLETCERNGYDRDDIVINTIHKFILKLERNLKFKKLRVWQKALEIKNDIYLEMNWGAVVRENTKDKIFLSVVHQVKGMEFNNVLFLGLENYELPSGLKCYNKCSKHLDQDMSEEENIFYVGVSRTISELVFTSSKKVIKKGVEKKRSLSCFINKIRQFVRLIDHDRNKPVNYSDVKCWNS</sequence>
<dbReference type="GO" id="GO:0000725">
    <property type="term" value="P:recombinational repair"/>
    <property type="evidence" value="ECO:0007669"/>
    <property type="project" value="TreeGrafter"/>
</dbReference>
<name>A0A0F9Q4U6_9ZZZZ</name>
<keyword evidence="3" id="KW-0378">Hydrolase</keyword>
<comment type="catalytic activity">
    <reaction evidence="7">
        <text>Couples ATP hydrolysis with the unwinding of duplex DNA by translocating in the 3'-5' direction.</text>
        <dbReference type="EC" id="5.6.2.4"/>
    </reaction>
</comment>
<evidence type="ECO:0000256" key="4">
    <source>
        <dbReference type="ARBA" id="ARBA00022806"/>
    </source>
</evidence>
<evidence type="ECO:0000259" key="10">
    <source>
        <dbReference type="PROSITE" id="PS51198"/>
    </source>
</evidence>
<dbReference type="SUPFAM" id="SSF52540">
    <property type="entry name" value="P-loop containing nucleoside triphosphate hydrolases"/>
    <property type="match status" value="1"/>
</dbReference>
<dbReference type="InterPro" id="IPR014017">
    <property type="entry name" value="DNA_helicase_UvrD-like_C"/>
</dbReference>
<dbReference type="Gene3D" id="1.10.10.160">
    <property type="match status" value="1"/>
</dbReference>
<dbReference type="Gene3D" id="3.40.50.300">
    <property type="entry name" value="P-loop containing nucleotide triphosphate hydrolases"/>
    <property type="match status" value="3"/>
</dbReference>
<dbReference type="AlphaFoldDB" id="A0A0F9Q4U6"/>
<dbReference type="InterPro" id="IPR027417">
    <property type="entry name" value="P-loop_NTPase"/>
</dbReference>
<dbReference type="InterPro" id="IPR000212">
    <property type="entry name" value="DNA_helicase_UvrD/REP"/>
</dbReference>
<evidence type="ECO:0000256" key="2">
    <source>
        <dbReference type="ARBA" id="ARBA00022741"/>
    </source>
</evidence>
<dbReference type="PANTHER" id="PTHR11070:SF30">
    <property type="entry name" value="F-BOX DNA HELICASE 1"/>
    <property type="match status" value="1"/>
</dbReference>
<protein>
    <recommendedName>
        <fullName evidence="8">DNA 3'-5' helicase</fullName>
        <ecNumber evidence="8">5.6.2.4</ecNumber>
    </recommendedName>
</protein>
<comment type="catalytic activity">
    <reaction evidence="9">
        <text>ATP + H2O = ADP + phosphate + H(+)</text>
        <dbReference type="Rhea" id="RHEA:13065"/>
        <dbReference type="ChEBI" id="CHEBI:15377"/>
        <dbReference type="ChEBI" id="CHEBI:15378"/>
        <dbReference type="ChEBI" id="CHEBI:30616"/>
        <dbReference type="ChEBI" id="CHEBI:43474"/>
        <dbReference type="ChEBI" id="CHEBI:456216"/>
        <dbReference type="EC" id="5.6.2.4"/>
    </reaction>
</comment>
<evidence type="ECO:0000256" key="6">
    <source>
        <dbReference type="ARBA" id="ARBA00023235"/>
    </source>
</evidence>
<evidence type="ECO:0000256" key="7">
    <source>
        <dbReference type="ARBA" id="ARBA00034617"/>
    </source>
</evidence>
<evidence type="ECO:0000256" key="1">
    <source>
        <dbReference type="ARBA" id="ARBA00009922"/>
    </source>
</evidence>
<keyword evidence="5" id="KW-0067">ATP-binding</keyword>
<dbReference type="GO" id="GO:0016787">
    <property type="term" value="F:hydrolase activity"/>
    <property type="evidence" value="ECO:0007669"/>
    <property type="project" value="UniProtKB-KW"/>
</dbReference>
<evidence type="ECO:0000256" key="8">
    <source>
        <dbReference type="ARBA" id="ARBA00034808"/>
    </source>
</evidence>
<accession>A0A0F9Q4U6</accession>
<dbReference type="PANTHER" id="PTHR11070">
    <property type="entry name" value="UVRD / RECB / PCRA DNA HELICASE FAMILY MEMBER"/>
    <property type="match status" value="1"/>
</dbReference>
<dbReference type="CDD" id="cd17932">
    <property type="entry name" value="DEXQc_UvrD"/>
    <property type="match status" value="1"/>
</dbReference>
<dbReference type="EMBL" id="LAZR01005380">
    <property type="protein sequence ID" value="KKN00403.1"/>
    <property type="molecule type" value="Genomic_DNA"/>
</dbReference>
<feature type="domain" description="UvrD-like helicase ATP-binding" evidence="10">
    <location>
        <begin position="2"/>
        <end position="285"/>
    </location>
</feature>
<gene>
    <name evidence="11" type="ORF">LCGC14_1138160</name>
</gene>
<dbReference type="Pfam" id="PF00580">
    <property type="entry name" value="UvrD-helicase"/>
    <property type="match status" value="1"/>
</dbReference>
<evidence type="ECO:0000256" key="5">
    <source>
        <dbReference type="ARBA" id="ARBA00022840"/>
    </source>
</evidence>
<evidence type="ECO:0000256" key="9">
    <source>
        <dbReference type="ARBA" id="ARBA00048988"/>
    </source>
</evidence>
<evidence type="ECO:0000256" key="3">
    <source>
        <dbReference type="ARBA" id="ARBA00022801"/>
    </source>
</evidence>
<dbReference type="GO" id="GO:0003677">
    <property type="term" value="F:DNA binding"/>
    <property type="evidence" value="ECO:0007669"/>
    <property type="project" value="UniProtKB-KW"/>
</dbReference>
<dbReference type="Pfam" id="PF13361">
    <property type="entry name" value="UvrD_C"/>
    <property type="match status" value="2"/>
</dbReference>
<dbReference type="GO" id="GO:0043138">
    <property type="term" value="F:3'-5' DNA helicase activity"/>
    <property type="evidence" value="ECO:0007669"/>
    <property type="project" value="UniProtKB-EC"/>
</dbReference>
<dbReference type="GO" id="GO:0005524">
    <property type="term" value="F:ATP binding"/>
    <property type="evidence" value="ECO:0007669"/>
    <property type="project" value="UniProtKB-KW"/>
</dbReference>
<evidence type="ECO:0000313" key="11">
    <source>
        <dbReference type="EMBL" id="KKN00403.1"/>
    </source>
</evidence>
<keyword evidence="4" id="KW-0347">Helicase</keyword>
<proteinExistence type="inferred from homology"/>
<dbReference type="InterPro" id="IPR013986">
    <property type="entry name" value="DExx_box_DNA_helicase_dom_sf"/>
</dbReference>
<comment type="similarity">
    <text evidence="1">Belongs to the helicase family. UvrD subfamily.</text>
</comment>
<keyword evidence="6" id="KW-0413">Isomerase</keyword>
<comment type="caution">
    <text evidence="11">The sequence shown here is derived from an EMBL/GenBank/DDBJ whole genome shotgun (WGS) entry which is preliminary data.</text>
</comment>
<dbReference type="EC" id="5.6.2.4" evidence="8"/>
<keyword evidence="2" id="KW-0547">Nucleotide-binding</keyword>
<dbReference type="InterPro" id="IPR014016">
    <property type="entry name" value="UvrD-like_ATP-bd"/>
</dbReference>
<reference evidence="11" key="1">
    <citation type="journal article" date="2015" name="Nature">
        <title>Complex archaea that bridge the gap between prokaryotes and eukaryotes.</title>
        <authorList>
            <person name="Spang A."/>
            <person name="Saw J.H."/>
            <person name="Jorgensen S.L."/>
            <person name="Zaremba-Niedzwiedzka K."/>
            <person name="Martijn J."/>
            <person name="Lind A.E."/>
            <person name="van Eijk R."/>
            <person name="Schleper C."/>
            <person name="Guy L."/>
            <person name="Ettema T.J."/>
        </authorList>
    </citation>
    <scope>NUCLEOTIDE SEQUENCE</scope>
</reference>